<reference evidence="2 3" key="1">
    <citation type="submission" date="2024-06" db="EMBL/GenBank/DDBJ databases">
        <title>The Natural Products Discovery Center: Release of the First 8490 Sequenced Strains for Exploring Actinobacteria Biosynthetic Diversity.</title>
        <authorList>
            <person name="Kalkreuter E."/>
            <person name="Kautsar S.A."/>
            <person name="Yang D."/>
            <person name="Bader C.D."/>
            <person name="Teijaro C.N."/>
            <person name="Fluegel L."/>
            <person name="Davis C.M."/>
            <person name="Simpson J.R."/>
            <person name="Lauterbach L."/>
            <person name="Steele A.D."/>
            <person name="Gui C."/>
            <person name="Meng S."/>
            <person name="Li G."/>
            <person name="Viehrig K."/>
            <person name="Ye F."/>
            <person name="Su P."/>
            <person name="Kiefer A.F."/>
            <person name="Nichols A."/>
            <person name="Cepeda A.J."/>
            <person name="Yan W."/>
            <person name="Fan B."/>
            <person name="Jiang Y."/>
            <person name="Adhikari A."/>
            <person name="Zheng C.-J."/>
            <person name="Schuster L."/>
            <person name="Cowan T.M."/>
            <person name="Smanski M.J."/>
            <person name="Chevrette M.G."/>
            <person name="De Carvalho L.P.S."/>
            <person name="Shen B."/>
        </authorList>
    </citation>
    <scope>NUCLEOTIDE SEQUENCE [LARGE SCALE GENOMIC DNA]</scope>
    <source>
        <strain evidence="2 3">NPDC000837</strain>
    </source>
</reference>
<dbReference type="GO" id="GO:0016787">
    <property type="term" value="F:hydrolase activity"/>
    <property type="evidence" value="ECO:0007669"/>
    <property type="project" value="UniProtKB-KW"/>
</dbReference>
<dbReference type="EMBL" id="JBEPBX010000008">
    <property type="protein sequence ID" value="MER6614203.1"/>
    <property type="molecule type" value="Genomic_DNA"/>
</dbReference>
<gene>
    <name evidence="2" type="ORF">ABT276_12650</name>
</gene>
<dbReference type="InterPro" id="IPR000073">
    <property type="entry name" value="AB_hydrolase_1"/>
</dbReference>
<proteinExistence type="predicted"/>
<dbReference type="SUPFAM" id="SSF53474">
    <property type="entry name" value="alpha/beta-Hydrolases"/>
    <property type="match status" value="1"/>
</dbReference>
<comment type="caution">
    <text evidence="2">The sequence shown here is derived from an EMBL/GenBank/DDBJ whole genome shotgun (WGS) entry which is preliminary data.</text>
</comment>
<accession>A0ABV1UTU4</accession>
<dbReference type="RefSeq" id="WP_351976084.1">
    <property type="nucleotide sequence ID" value="NZ_JBEPBX010000008.1"/>
</dbReference>
<dbReference type="PANTHER" id="PTHR43798">
    <property type="entry name" value="MONOACYLGLYCEROL LIPASE"/>
    <property type="match status" value="1"/>
</dbReference>
<keyword evidence="2" id="KW-0378">Hydrolase</keyword>
<keyword evidence="3" id="KW-1185">Reference proteome</keyword>
<dbReference type="InterPro" id="IPR029058">
    <property type="entry name" value="AB_hydrolase_fold"/>
</dbReference>
<protein>
    <submittedName>
        <fullName evidence="2">Alpha/beta hydrolase</fullName>
    </submittedName>
</protein>
<feature type="domain" description="AB hydrolase-1" evidence="1">
    <location>
        <begin position="22"/>
        <end position="267"/>
    </location>
</feature>
<evidence type="ECO:0000313" key="3">
    <source>
        <dbReference type="Proteomes" id="UP001445472"/>
    </source>
</evidence>
<sequence>MHTFSAPDGTVLACHVSGDGTPLICLPGGPMRAFAYFGDLGGLAAAGHRVVGMDLRGTGASGAPADPASYRCDRLVDDVEALRVHLGLDRMRLLGHSAGAELATLYTARYPKRVRELMLVTSAAQAVGGRVTAEDRLEIARLRRDEEWFPAAFEALKAITEGRATDADWEAAAPFTHGRWDSAARAHRAAGAEQRNREAAAVYDAEGAFSPAATREALAAFEGRTLLLAAEFDVAAPPRTVAASAEAFPRAETVVLPGAGHFPWHDDPEGFTRAVTTFLGRPDTTTGGVPRLP</sequence>
<dbReference type="Proteomes" id="UP001445472">
    <property type="component" value="Unassembled WGS sequence"/>
</dbReference>
<dbReference type="PANTHER" id="PTHR43798:SF33">
    <property type="entry name" value="HYDROLASE, PUTATIVE (AFU_ORTHOLOGUE AFUA_2G14860)-RELATED"/>
    <property type="match status" value="1"/>
</dbReference>
<dbReference type="PRINTS" id="PR00111">
    <property type="entry name" value="ABHYDROLASE"/>
</dbReference>
<dbReference type="Gene3D" id="3.40.50.1820">
    <property type="entry name" value="alpha/beta hydrolase"/>
    <property type="match status" value="1"/>
</dbReference>
<evidence type="ECO:0000313" key="2">
    <source>
        <dbReference type="EMBL" id="MER6614203.1"/>
    </source>
</evidence>
<dbReference type="InterPro" id="IPR050266">
    <property type="entry name" value="AB_hydrolase_sf"/>
</dbReference>
<name>A0ABV1UTU4_9ACTN</name>
<organism evidence="2 3">
    <name type="scientific">Streptomyces xantholiticus</name>
    <dbReference type="NCBI Taxonomy" id="68285"/>
    <lineage>
        <taxon>Bacteria</taxon>
        <taxon>Bacillati</taxon>
        <taxon>Actinomycetota</taxon>
        <taxon>Actinomycetes</taxon>
        <taxon>Kitasatosporales</taxon>
        <taxon>Streptomycetaceae</taxon>
        <taxon>Streptomyces</taxon>
    </lineage>
</organism>
<dbReference type="Pfam" id="PF00561">
    <property type="entry name" value="Abhydrolase_1"/>
    <property type="match status" value="1"/>
</dbReference>
<evidence type="ECO:0000259" key="1">
    <source>
        <dbReference type="Pfam" id="PF00561"/>
    </source>
</evidence>